<keyword evidence="2" id="KW-1185">Reference proteome</keyword>
<comment type="caution">
    <text evidence="1">The sequence shown here is derived from an EMBL/GenBank/DDBJ whole genome shotgun (WGS) entry which is preliminary data.</text>
</comment>
<evidence type="ECO:0000313" key="1">
    <source>
        <dbReference type="EMBL" id="OWF35860.1"/>
    </source>
</evidence>
<dbReference type="PANTHER" id="PTHR24024:SF18">
    <property type="entry name" value="SHORT-CHAIN COLLAGEN C4-LIKE"/>
    <property type="match status" value="1"/>
</dbReference>
<evidence type="ECO:0008006" key="3">
    <source>
        <dbReference type="Google" id="ProtNLM"/>
    </source>
</evidence>
<reference evidence="1 2" key="1">
    <citation type="journal article" date="2017" name="Nat. Ecol. Evol.">
        <title>Scallop genome provides insights into evolution of bilaterian karyotype and development.</title>
        <authorList>
            <person name="Wang S."/>
            <person name="Zhang J."/>
            <person name="Jiao W."/>
            <person name="Li J."/>
            <person name="Xun X."/>
            <person name="Sun Y."/>
            <person name="Guo X."/>
            <person name="Huan P."/>
            <person name="Dong B."/>
            <person name="Zhang L."/>
            <person name="Hu X."/>
            <person name="Sun X."/>
            <person name="Wang J."/>
            <person name="Zhao C."/>
            <person name="Wang Y."/>
            <person name="Wang D."/>
            <person name="Huang X."/>
            <person name="Wang R."/>
            <person name="Lv J."/>
            <person name="Li Y."/>
            <person name="Zhang Z."/>
            <person name="Liu B."/>
            <person name="Lu W."/>
            <person name="Hui Y."/>
            <person name="Liang J."/>
            <person name="Zhou Z."/>
            <person name="Hou R."/>
            <person name="Li X."/>
            <person name="Liu Y."/>
            <person name="Li H."/>
            <person name="Ning X."/>
            <person name="Lin Y."/>
            <person name="Zhao L."/>
            <person name="Xing Q."/>
            <person name="Dou J."/>
            <person name="Li Y."/>
            <person name="Mao J."/>
            <person name="Guo H."/>
            <person name="Dou H."/>
            <person name="Li T."/>
            <person name="Mu C."/>
            <person name="Jiang W."/>
            <person name="Fu Q."/>
            <person name="Fu X."/>
            <person name="Miao Y."/>
            <person name="Liu J."/>
            <person name="Yu Q."/>
            <person name="Li R."/>
            <person name="Liao H."/>
            <person name="Li X."/>
            <person name="Kong Y."/>
            <person name="Jiang Z."/>
            <person name="Chourrout D."/>
            <person name="Li R."/>
            <person name="Bao Z."/>
        </authorList>
    </citation>
    <scope>NUCLEOTIDE SEQUENCE [LARGE SCALE GENOMIC DNA]</scope>
    <source>
        <strain evidence="1 2">PY_sf001</strain>
    </source>
</reference>
<sequence>MKLKVSELNANIAKQQNDFVIQNATLETKIAYLLSTVQDLTTKYILLNATHSSEVSQLKTRLTELSAKDNHLETTVAALQIQTTSVTGHTQNQTSTGSTYVRWGRKTCPGNGTSLVYSGFAGGSYYSGSGGPADFLCMPPDPIYEVNASTDGNAYVYGVEYQSTVYGSARVDDDMPCSFCKTSRSTVIMLPGRNRCHAGWTLEYHGWLAGGASSQASSEYICLDKQPEALQHSVTNEEGRLLYLVSSQCGSLPCTPYKGGQTLSCAVCSIE</sequence>
<gene>
    <name evidence="1" type="ORF">KP79_PYT24343</name>
</gene>
<dbReference type="AlphaFoldDB" id="A0A210PHA2"/>
<dbReference type="GO" id="GO:0005615">
    <property type="term" value="C:extracellular space"/>
    <property type="evidence" value="ECO:0007669"/>
    <property type="project" value="TreeGrafter"/>
</dbReference>
<dbReference type="Proteomes" id="UP000242188">
    <property type="component" value="Unassembled WGS sequence"/>
</dbReference>
<dbReference type="OrthoDB" id="6086925at2759"/>
<proteinExistence type="predicted"/>
<name>A0A210PHA2_MIZYE</name>
<protein>
    <recommendedName>
        <fullName evidence="3">Short-chain collagen C4</fullName>
    </recommendedName>
</protein>
<dbReference type="EMBL" id="NEDP02076702">
    <property type="protein sequence ID" value="OWF35860.1"/>
    <property type="molecule type" value="Genomic_DNA"/>
</dbReference>
<dbReference type="InterPro" id="IPR051077">
    <property type="entry name" value="Ca-dependent_lectin"/>
</dbReference>
<dbReference type="PANTHER" id="PTHR24024">
    <property type="entry name" value="PULMONARY SURFACTANT-ASSOCIATED PROTEIN A"/>
    <property type="match status" value="1"/>
</dbReference>
<evidence type="ECO:0000313" key="2">
    <source>
        <dbReference type="Proteomes" id="UP000242188"/>
    </source>
</evidence>
<organism evidence="1 2">
    <name type="scientific">Mizuhopecten yessoensis</name>
    <name type="common">Japanese scallop</name>
    <name type="synonym">Patinopecten yessoensis</name>
    <dbReference type="NCBI Taxonomy" id="6573"/>
    <lineage>
        <taxon>Eukaryota</taxon>
        <taxon>Metazoa</taxon>
        <taxon>Spiralia</taxon>
        <taxon>Lophotrochozoa</taxon>
        <taxon>Mollusca</taxon>
        <taxon>Bivalvia</taxon>
        <taxon>Autobranchia</taxon>
        <taxon>Pteriomorphia</taxon>
        <taxon>Pectinida</taxon>
        <taxon>Pectinoidea</taxon>
        <taxon>Pectinidae</taxon>
        <taxon>Mizuhopecten</taxon>
    </lineage>
</organism>
<accession>A0A210PHA2</accession>